<protein>
    <submittedName>
        <fullName evidence="1">41199_t:CDS:1</fullName>
    </submittedName>
</protein>
<organism evidence="1 2">
    <name type="scientific">Gigaspora margarita</name>
    <dbReference type="NCBI Taxonomy" id="4874"/>
    <lineage>
        <taxon>Eukaryota</taxon>
        <taxon>Fungi</taxon>
        <taxon>Fungi incertae sedis</taxon>
        <taxon>Mucoromycota</taxon>
        <taxon>Glomeromycotina</taxon>
        <taxon>Glomeromycetes</taxon>
        <taxon>Diversisporales</taxon>
        <taxon>Gigasporaceae</taxon>
        <taxon>Gigaspora</taxon>
    </lineage>
</organism>
<sequence length="113" mass="12772">MPHIPIERRSRIHTLIRKGYSSRYVAKKENVSQSLVVRISQKAEKVGSVKDLPKSGRPQVLTERDEQNAICLLASSECSKAVEIQKKIKIGHKIETSESTVRHILQRNGLCAR</sequence>
<dbReference type="EMBL" id="CAJVQB010093642">
    <property type="protein sequence ID" value="CAG8848827.1"/>
    <property type="molecule type" value="Genomic_DNA"/>
</dbReference>
<comment type="caution">
    <text evidence="1">The sequence shown here is derived from an EMBL/GenBank/DDBJ whole genome shotgun (WGS) entry which is preliminary data.</text>
</comment>
<evidence type="ECO:0000313" key="1">
    <source>
        <dbReference type="EMBL" id="CAG8848827.1"/>
    </source>
</evidence>
<keyword evidence="2" id="KW-1185">Reference proteome</keyword>
<proteinExistence type="predicted"/>
<accession>A0ABN7X5U6</accession>
<gene>
    <name evidence="1" type="ORF">GMARGA_LOCUS39384</name>
</gene>
<dbReference type="SUPFAM" id="SSF46689">
    <property type="entry name" value="Homeodomain-like"/>
    <property type="match status" value="1"/>
</dbReference>
<dbReference type="InterPro" id="IPR009057">
    <property type="entry name" value="Homeodomain-like_sf"/>
</dbReference>
<dbReference type="Proteomes" id="UP000789901">
    <property type="component" value="Unassembled WGS sequence"/>
</dbReference>
<reference evidence="1 2" key="1">
    <citation type="submission" date="2021-06" db="EMBL/GenBank/DDBJ databases">
        <authorList>
            <person name="Kallberg Y."/>
            <person name="Tangrot J."/>
            <person name="Rosling A."/>
        </authorList>
    </citation>
    <scope>NUCLEOTIDE SEQUENCE [LARGE SCALE GENOMIC DNA]</scope>
    <source>
        <strain evidence="1 2">120-4 pot B 10/14</strain>
    </source>
</reference>
<name>A0ABN7X5U6_GIGMA</name>
<feature type="non-terminal residue" evidence="1">
    <location>
        <position position="113"/>
    </location>
</feature>
<evidence type="ECO:0000313" key="2">
    <source>
        <dbReference type="Proteomes" id="UP000789901"/>
    </source>
</evidence>